<dbReference type="GO" id="GO:0042407">
    <property type="term" value="P:cristae formation"/>
    <property type="evidence" value="ECO:0007669"/>
    <property type="project" value="TreeGrafter"/>
</dbReference>
<keyword evidence="10" id="KW-1185">Reference proteome</keyword>
<keyword evidence="3" id="KW-0812">Transmembrane</keyword>
<comment type="caution">
    <text evidence="9">The sequence shown here is derived from an EMBL/GenBank/DDBJ whole genome shotgun (WGS) entry which is preliminary data.</text>
</comment>
<accession>A0A9D4M1M4</accession>
<evidence type="ECO:0000256" key="6">
    <source>
        <dbReference type="ARBA" id="ARBA00023128"/>
    </source>
</evidence>
<evidence type="ECO:0000256" key="7">
    <source>
        <dbReference type="ARBA" id="ARBA00023136"/>
    </source>
</evidence>
<dbReference type="OrthoDB" id="5948578at2759"/>
<evidence type="ECO:0000256" key="5">
    <source>
        <dbReference type="ARBA" id="ARBA00022989"/>
    </source>
</evidence>
<evidence type="ECO:0000256" key="8">
    <source>
        <dbReference type="RuleBase" id="RU363009"/>
    </source>
</evidence>
<dbReference type="PANTHER" id="PTHR31816:SF3">
    <property type="entry name" value="MICOS COMPLEX SUBUNIT MIC13"/>
    <property type="match status" value="1"/>
</dbReference>
<evidence type="ECO:0000256" key="4">
    <source>
        <dbReference type="ARBA" id="ARBA00022792"/>
    </source>
</evidence>
<evidence type="ECO:0000313" key="9">
    <source>
        <dbReference type="EMBL" id="KAH3867994.1"/>
    </source>
</evidence>
<comment type="subcellular location">
    <subcellularLocation>
        <location evidence="1 8">Mitochondrion inner membrane</location>
        <topology evidence="1 8">Single-pass membrane protein</topology>
    </subcellularLocation>
</comment>
<keyword evidence="7" id="KW-0472">Membrane</keyword>
<name>A0A9D4M1M4_DREPO</name>
<dbReference type="Pfam" id="PF15884">
    <property type="entry name" value="QIL1"/>
    <property type="match status" value="1"/>
</dbReference>
<dbReference type="GO" id="GO:0044284">
    <property type="term" value="C:mitochondrial crista junction"/>
    <property type="evidence" value="ECO:0007669"/>
    <property type="project" value="TreeGrafter"/>
</dbReference>
<dbReference type="EMBL" id="JAIWYP010000002">
    <property type="protein sequence ID" value="KAH3867994.1"/>
    <property type="molecule type" value="Genomic_DNA"/>
</dbReference>
<comment type="subunit">
    <text evidence="8">Component of the mitochondrial contact site and cristae organizing system (MICOS) complex.</text>
</comment>
<keyword evidence="6 8" id="KW-0496">Mitochondrion</keyword>
<keyword evidence="4 8" id="KW-0999">Mitochondrion inner membrane</keyword>
<reference evidence="9" key="2">
    <citation type="submission" date="2020-11" db="EMBL/GenBank/DDBJ databases">
        <authorList>
            <person name="McCartney M.A."/>
            <person name="Auch B."/>
            <person name="Kono T."/>
            <person name="Mallez S."/>
            <person name="Becker A."/>
            <person name="Gohl D.M."/>
            <person name="Silverstein K.A.T."/>
            <person name="Koren S."/>
            <person name="Bechman K.B."/>
            <person name="Herman A."/>
            <person name="Abrahante J.E."/>
            <person name="Garbe J."/>
        </authorList>
    </citation>
    <scope>NUCLEOTIDE SEQUENCE</scope>
    <source>
        <strain evidence="9">Duluth1</strain>
        <tissue evidence="9">Whole animal</tissue>
    </source>
</reference>
<dbReference type="Proteomes" id="UP000828390">
    <property type="component" value="Unassembled WGS sequence"/>
</dbReference>
<dbReference type="AlphaFoldDB" id="A0A9D4M1M4"/>
<proteinExistence type="inferred from homology"/>
<sequence length="100" mass="10232">MATLAKTILKVGIAGGAVAGTASYGVWSADTKQGAAALERVKASLPSAQPYVNKIPGPADVGKDVTSKWNTGVQTIFQNVSSVPGNTVKFVQKTIGDLSK</sequence>
<comment type="similarity">
    <text evidence="2 8">Belongs to the MICOS complex subunit Mic13 family.</text>
</comment>
<reference evidence="9" key="1">
    <citation type="journal article" date="2019" name="bioRxiv">
        <title>The Genome of the Zebra Mussel, Dreissena polymorpha: A Resource for Invasive Species Research.</title>
        <authorList>
            <person name="McCartney M.A."/>
            <person name="Auch B."/>
            <person name="Kono T."/>
            <person name="Mallez S."/>
            <person name="Zhang Y."/>
            <person name="Obille A."/>
            <person name="Becker A."/>
            <person name="Abrahante J.E."/>
            <person name="Garbe J."/>
            <person name="Badalamenti J.P."/>
            <person name="Herman A."/>
            <person name="Mangelson H."/>
            <person name="Liachko I."/>
            <person name="Sullivan S."/>
            <person name="Sone E.D."/>
            <person name="Koren S."/>
            <person name="Silverstein K.A.T."/>
            <person name="Beckman K.B."/>
            <person name="Gohl D.M."/>
        </authorList>
    </citation>
    <scope>NUCLEOTIDE SEQUENCE</scope>
    <source>
        <strain evidence="9">Duluth1</strain>
        <tissue evidence="9">Whole animal</tissue>
    </source>
</reference>
<organism evidence="9 10">
    <name type="scientific">Dreissena polymorpha</name>
    <name type="common">Zebra mussel</name>
    <name type="synonym">Mytilus polymorpha</name>
    <dbReference type="NCBI Taxonomy" id="45954"/>
    <lineage>
        <taxon>Eukaryota</taxon>
        <taxon>Metazoa</taxon>
        <taxon>Spiralia</taxon>
        <taxon>Lophotrochozoa</taxon>
        <taxon>Mollusca</taxon>
        <taxon>Bivalvia</taxon>
        <taxon>Autobranchia</taxon>
        <taxon>Heteroconchia</taxon>
        <taxon>Euheterodonta</taxon>
        <taxon>Imparidentia</taxon>
        <taxon>Neoheterodontei</taxon>
        <taxon>Myida</taxon>
        <taxon>Dreissenoidea</taxon>
        <taxon>Dreissenidae</taxon>
        <taxon>Dreissena</taxon>
    </lineage>
</organism>
<evidence type="ECO:0000313" key="10">
    <source>
        <dbReference type="Proteomes" id="UP000828390"/>
    </source>
</evidence>
<evidence type="ECO:0000256" key="2">
    <source>
        <dbReference type="ARBA" id="ARBA00006771"/>
    </source>
</evidence>
<keyword evidence="5" id="KW-1133">Transmembrane helix</keyword>
<protein>
    <recommendedName>
        <fullName evidence="8">MICOS complex subunit MIC13</fullName>
    </recommendedName>
</protein>
<gene>
    <name evidence="9" type="ORF">DPMN_031130</name>
</gene>
<dbReference type="PANTHER" id="PTHR31816">
    <property type="entry name" value="MICOS COMPLEX SUBUNIT MIC13"/>
    <property type="match status" value="1"/>
</dbReference>
<dbReference type="GO" id="GO:0061617">
    <property type="term" value="C:MICOS complex"/>
    <property type="evidence" value="ECO:0007669"/>
    <property type="project" value="UniProtKB-UniRule"/>
</dbReference>
<comment type="function">
    <text evidence="8">Component of the MICOS complex, a large protein complex of the mitochondrial inner membrane that plays crucial roles in the maintenance of crista junctions, inner membrane architecture, and formation of contact sites to the outer membrane.</text>
</comment>
<dbReference type="InterPro" id="IPR026769">
    <property type="entry name" value="Mic13"/>
</dbReference>
<evidence type="ECO:0000256" key="1">
    <source>
        <dbReference type="ARBA" id="ARBA00004434"/>
    </source>
</evidence>
<evidence type="ECO:0000256" key="3">
    <source>
        <dbReference type="ARBA" id="ARBA00022692"/>
    </source>
</evidence>